<feature type="domain" description="HTH cro/C1-type" evidence="2">
    <location>
        <begin position="422"/>
        <end position="462"/>
    </location>
</feature>
<evidence type="ECO:0000313" key="3">
    <source>
        <dbReference type="EMBL" id="WTP83908.1"/>
    </source>
</evidence>
<dbReference type="Pfam" id="PF01381">
    <property type="entry name" value="HTH_3"/>
    <property type="match status" value="1"/>
</dbReference>
<name>A0AAU1HNY7_9ACTN</name>
<dbReference type="SUPFAM" id="SSF47413">
    <property type="entry name" value="lambda repressor-like DNA-binding domains"/>
    <property type="match status" value="1"/>
</dbReference>
<feature type="compositionally biased region" description="Polar residues" evidence="1">
    <location>
        <begin position="373"/>
        <end position="382"/>
    </location>
</feature>
<gene>
    <name evidence="3" type="ORF">OG477_00130</name>
    <name evidence="4" type="ORF">OG477_45215</name>
</gene>
<feature type="region of interest" description="Disordered" evidence="1">
    <location>
        <begin position="340"/>
        <end position="420"/>
    </location>
</feature>
<reference evidence="3" key="1">
    <citation type="submission" date="2022-10" db="EMBL/GenBank/DDBJ databases">
        <title>The complete genomes of actinobacterial strains from the NBC collection.</title>
        <authorList>
            <person name="Joergensen T.S."/>
            <person name="Alvarez Arevalo M."/>
            <person name="Sterndorff E.B."/>
            <person name="Faurdal D."/>
            <person name="Vuksanovic O."/>
            <person name="Mourched A.-S."/>
            <person name="Charusanti P."/>
            <person name="Shaw S."/>
            <person name="Blin K."/>
            <person name="Weber T."/>
        </authorList>
    </citation>
    <scope>NUCLEOTIDE SEQUENCE</scope>
    <source>
        <strain evidence="3">NBC 00180</strain>
    </source>
</reference>
<protein>
    <submittedName>
        <fullName evidence="3">Helix-turn-helix domain-containing protein</fullName>
    </submittedName>
</protein>
<dbReference type="CDD" id="cd00093">
    <property type="entry name" value="HTH_XRE"/>
    <property type="match status" value="1"/>
</dbReference>
<evidence type="ECO:0000259" key="2">
    <source>
        <dbReference type="PROSITE" id="PS50943"/>
    </source>
</evidence>
<accession>A0AAU1HNY7</accession>
<proteinExistence type="predicted"/>
<dbReference type="SMART" id="SM00530">
    <property type="entry name" value="HTH_XRE"/>
    <property type="match status" value="2"/>
</dbReference>
<dbReference type="GO" id="GO:0003677">
    <property type="term" value="F:DNA binding"/>
    <property type="evidence" value="ECO:0007669"/>
    <property type="project" value="InterPro"/>
</dbReference>
<dbReference type="AlphaFoldDB" id="A0AAU1HNY7"/>
<dbReference type="EMBL" id="CP108140">
    <property type="protein sequence ID" value="WTP91929.1"/>
    <property type="molecule type" value="Genomic_DNA"/>
</dbReference>
<dbReference type="EMBL" id="CP108140">
    <property type="protein sequence ID" value="WTP83908.1"/>
    <property type="molecule type" value="Genomic_DNA"/>
</dbReference>
<organism evidence="3">
    <name type="scientific">Streptomyces sp. NBC_00180</name>
    <dbReference type="NCBI Taxonomy" id="2903632"/>
    <lineage>
        <taxon>Bacteria</taxon>
        <taxon>Bacillati</taxon>
        <taxon>Actinomycetota</taxon>
        <taxon>Actinomycetes</taxon>
        <taxon>Kitasatosporales</taxon>
        <taxon>Streptomycetaceae</taxon>
        <taxon>Streptomyces</taxon>
    </lineage>
</organism>
<feature type="region of interest" description="Disordered" evidence="1">
    <location>
        <begin position="203"/>
        <end position="245"/>
    </location>
</feature>
<dbReference type="PROSITE" id="PS50943">
    <property type="entry name" value="HTH_CROC1"/>
    <property type="match status" value="1"/>
</dbReference>
<dbReference type="InterPro" id="IPR001387">
    <property type="entry name" value="Cro/C1-type_HTH"/>
</dbReference>
<dbReference type="InterPro" id="IPR010982">
    <property type="entry name" value="Lambda_DNA-bd_dom_sf"/>
</dbReference>
<sequence>MENYPPPATGSAGGTGQAGNKEENILQAILLQSTTVQNPDLQWLGHQLQAHYNDDDLDHELWLCQMYAAGNSPTVAILCGSRAITAAEAEDAWDDLVRAYYTWYNAPPAAAGDMSGGGQGSVATSVQNQPTHDAWTADDTAWLTDFLNACAQGEYPRNEAGLWTFFVDGEEIDERVAEAFIDRARLHHGGADALAQVLANPRPTTGPVPAPQPQTQGTGYLWTPDPAPQPAPAAPPPLHPHPATHAWSQQDENVLIHWLDWLAQMDQPPTWDTITDGLAQFLASEDIHDDPTAWWTTAWQSPDGQIAYLRQYNRQRADASITLDAQITYAWQSTQWTLTNQNQNQPQQPAYTWVPDQPQGQPQHYPPAPQTHPAAQSSSGQPTPRKRKQPTPDPNSTEQKDNQRKRRNLQHRVGENAFSQKLRKLRKKAGLTQQQLADRLSIGQDYISGFESGKSGINSETAHRWIHAVTDDPQIQEELQALYDAIFHSTEDAKLAFRERMLQLRKKRGFTQGMVTAAVDGTVNISVWENKITPTTEASQEKVNRWINFLTAGLQDRENVRTELRQLYEKATGRKLSWTD</sequence>
<dbReference type="Gene3D" id="1.10.260.40">
    <property type="entry name" value="lambda repressor-like DNA-binding domains"/>
    <property type="match status" value="1"/>
</dbReference>
<evidence type="ECO:0000313" key="4">
    <source>
        <dbReference type="EMBL" id="WTP91929.1"/>
    </source>
</evidence>
<feature type="compositionally biased region" description="Pro residues" evidence="1">
    <location>
        <begin position="225"/>
        <end position="240"/>
    </location>
</feature>
<evidence type="ECO:0000256" key="1">
    <source>
        <dbReference type="SAM" id="MobiDB-lite"/>
    </source>
</evidence>